<organism evidence="4 6">
    <name type="scientific">Clostridium chromiireducens</name>
    <dbReference type="NCBI Taxonomy" id="225345"/>
    <lineage>
        <taxon>Bacteria</taxon>
        <taxon>Bacillati</taxon>
        <taxon>Bacillota</taxon>
        <taxon>Clostridia</taxon>
        <taxon>Eubacteriales</taxon>
        <taxon>Clostridiaceae</taxon>
        <taxon>Clostridium</taxon>
    </lineage>
</organism>
<evidence type="ECO:0000256" key="1">
    <source>
        <dbReference type="ARBA" id="ARBA00022741"/>
    </source>
</evidence>
<comment type="caution">
    <text evidence="4">The sequence shown here is derived from an EMBL/GenBank/DDBJ whole genome shotgun (WGS) entry which is preliminary data.</text>
</comment>
<name>A0A1V4IAP3_9CLOT</name>
<keyword evidence="1" id="KW-0547">Nucleotide-binding</keyword>
<dbReference type="InterPro" id="IPR027417">
    <property type="entry name" value="P-loop_NTPase"/>
</dbReference>
<evidence type="ECO:0000313" key="7">
    <source>
        <dbReference type="Proteomes" id="UP000265930"/>
    </source>
</evidence>
<sequence>MRMLEIKKLYKDYGNQVAVDGIDLIIEKGQIYGILGPNGAGKSTTIGMICGLITKTSGEITYEEETNKIRKWKENIGIVPQDFALYWDLTAEENISFFCSLYGFKGQDLKYRTAKTLEFVGLTDVRNKKVSEFSGGMKRRLNIGCAIAHSPRLIIMDEPTVGIDPQSRNHILESVLKLRDEGATIIYTSHYMQEVDDICDRIAIIDKGHIIAEGTSEELKNLIGDKNTLNISVAKKINGLESIIKEVTGVEKVAFSDNQYKITTLKSSNLISNLVTVISDNGGDIKNIANEEPSLEAVFLALTGKKLRE</sequence>
<reference evidence="4 6" key="1">
    <citation type="submission" date="2017-03" db="EMBL/GenBank/DDBJ databases">
        <title>Genome sequence of Clostridium chromiireducens DSM 23318.</title>
        <authorList>
            <person name="Poehlein A."/>
            <person name="Daniel R."/>
        </authorList>
    </citation>
    <scope>NUCLEOTIDE SEQUENCE [LARGE SCALE GENOMIC DNA]</scope>
    <source>
        <strain evidence="4 6">DSM 23318</strain>
    </source>
</reference>
<evidence type="ECO:0000313" key="4">
    <source>
        <dbReference type="EMBL" id="OPJ56715.1"/>
    </source>
</evidence>
<feature type="domain" description="ABC transporter" evidence="3">
    <location>
        <begin position="4"/>
        <end position="232"/>
    </location>
</feature>
<proteinExistence type="predicted"/>
<dbReference type="AlphaFoldDB" id="A0A1V4IAP3"/>
<dbReference type="GO" id="GO:0016887">
    <property type="term" value="F:ATP hydrolysis activity"/>
    <property type="evidence" value="ECO:0007669"/>
    <property type="project" value="InterPro"/>
</dbReference>
<dbReference type="STRING" id="225345.CLCHR_44780"/>
<evidence type="ECO:0000259" key="3">
    <source>
        <dbReference type="PROSITE" id="PS50893"/>
    </source>
</evidence>
<dbReference type="PANTHER" id="PTHR43582:SF2">
    <property type="entry name" value="LINEARMYCIN RESISTANCE ATP-BINDING PROTEIN LNRL"/>
    <property type="match status" value="1"/>
</dbReference>
<dbReference type="InterPro" id="IPR003593">
    <property type="entry name" value="AAA+_ATPase"/>
</dbReference>
<dbReference type="PANTHER" id="PTHR43582">
    <property type="entry name" value="LINEARMYCIN RESISTANCE ATP-BINDING PROTEIN LNRL"/>
    <property type="match status" value="1"/>
</dbReference>
<accession>A0A1V4IAP3</accession>
<dbReference type="PROSITE" id="PS00211">
    <property type="entry name" value="ABC_TRANSPORTER_1"/>
    <property type="match status" value="1"/>
</dbReference>
<dbReference type="Proteomes" id="UP000191056">
    <property type="component" value="Unassembled WGS sequence"/>
</dbReference>
<dbReference type="Gene3D" id="3.40.50.300">
    <property type="entry name" value="P-loop containing nucleotide triphosphate hydrolases"/>
    <property type="match status" value="1"/>
</dbReference>
<dbReference type="Proteomes" id="UP000265930">
    <property type="component" value="Unassembled WGS sequence"/>
</dbReference>
<keyword evidence="4" id="KW-0378">Hydrolase</keyword>
<evidence type="ECO:0000313" key="5">
    <source>
        <dbReference type="EMBL" id="RII32375.1"/>
    </source>
</evidence>
<dbReference type="SMART" id="SM00382">
    <property type="entry name" value="AAA"/>
    <property type="match status" value="1"/>
</dbReference>
<dbReference type="SUPFAM" id="SSF52540">
    <property type="entry name" value="P-loop containing nucleoside triphosphate hydrolases"/>
    <property type="match status" value="1"/>
</dbReference>
<reference evidence="5 7" key="2">
    <citation type="submission" date="2018-08" db="EMBL/GenBank/DDBJ databases">
        <title>Genome of Clostridium chromiireducens C1, DSM12136.</title>
        <authorList>
            <person name="Xing M."/>
            <person name="Wei Y."/>
            <person name="Ang E.L."/>
            <person name="Zhao H."/>
            <person name="Zhang Y."/>
        </authorList>
    </citation>
    <scope>NUCLEOTIDE SEQUENCE [LARGE SCALE GENOMIC DNA]</scope>
    <source>
        <strain evidence="5 7">C1</strain>
    </source>
</reference>
<dbReference type="PROSITE" id="PS50893">
    <property type="entry name" value="ABC_TRANSPORTER_2"/>
    <property type="match status" value="1"/>
</dbReference>
<evidence type="ECO:0000313" key="6">
    <source>
        <dbReference type="Proteomes" id="UP000191056"/>
    </source>
</evidence>
<dbReference type="EC" id="3.6.3.-" evidence="4"/>
<keyword evidence="6" id="KW-1185">Reference proteome</keyword>
<dbReference type="EMBL" id="MZGT01000102">
    <property type="protein sequence ID" value="OPJ56715.1"/>
    <property type="molecule type" value="Genomic_DNA"/>
</dbReference>
<dbReference type="Pfam" id="PF00005">
    <property type="entry name" value="ABC_tran"/>
    <property type="match status" value="1"/>
</dbReference>
<evidence type="ECO:0000256" key="2">
    <source>
        <dbReference type="ARBA" id="ARBA00022840"/>
    </source>
</evidence>
<dbReference type="EMBL" id="QXDJ01000007">
    <property type="protein sequence ID" value="RII32375.1"/>
    <property type="molecule type" value="Genomic_DNA"/>
</dbReference>
<protein>
    <submittedName>
        <fullName evidence="5">ABC transporter ATP-binding protein</fullName>
    </submittedName>
    <submittedName>
        <fullName evidence="4">Daunorubicin/doxorubicin resistance ATP-binding protein DrrA</fullName>
        <ecNumber evidence="4">3.6.3.-</ecNumber>
    </submittedName>
</protein>
<dbReference type="InterPro" id="IPR003439">
    <property type="entry name" value="ABC_transporter-like_ATP-bd"/>
</dbReference>
<dbReference type="OrthoDB" id="9804819at2"/>
<gene>
    <name evidence="4" type="primary">drrA_3</name>
    <name evidence="4" type="ORF">CLCHR_44780</name>
    <name evidence="5" type="ORF">D2A34_22110</name>
</gene>
<dbReference type="GO" id="GO:0005524">
    <property type="term" value="F:ATP binding"/>
    <property type="evidence" value="ECO:0007669"/>
    <property type="project" value="UniProtKB-KW"/>
</dbReference>
<dbReference type="RefSeq" id="WP_079442088.1">
    <property type="nucleotide sequence ID" value="NZ_MZGT01000102.1"/>
</dbReference>
<dbReference type="InterPro" id="IPR017871">
    <property type="entry name" value="ABC_transporter-like_CS"/>
</dbReference>
<keyword evidence="2 4" id="KW-0067">ATP-binding</keyword>